<organism evidence="1 2">
    <name type="scientific">Liparis tanakae</name>
    <name type="common">Tanaka's snailfish</name>
    <dbReference type="NCBI Taxonomy" id="230148"/>
    <lineage>
        <taxon>Eukaryota</taxon>
        <taxon>Metazoa</taxon>
        <taxon>Chordata</taxon>
        <taxon>Craniata</taxon>
        <taxon>Vertebrata</taxon>
        <taxon>Euteleostomi</taxon>
        <taxon>Actinopterygii</taxon>
        <taxon>Neopterygii</taxon>
        <taxon>Teleostei</taxon>
        <taxon>Neoteleostei</taxon>
        <taxon>Acanthomorphata</taxon>
        <taxon>Eupercaria</taxon>
        <taxon>Perciformes</taxon>
        <taxon>Cottioidei</taxon>
        <taxon>Cottales</taxon>
        <taxon>Liparidae</taxon>
        <taxon>Liparis</taxon>
    </lineage>
</organism>
<evidence type="ECO:0000313" key="2">
    <source>
        <dbReference type="Proteomes" id="UP000314294"/>
    </source>
</evidence>
<dbReference type="EMBL" id="SRLO01000509">
    <property type="protein sequence ID" value="TNN53669.1"/>
    <property type="molecule type" value="Genomic_DNA"/>
</dbReference>
<name>A0A4Z2GK52_9TELE</name>
<dbReference type="AlphaFoldDB" id="A0A4Z2GK52"/>
<reference evidence="1 2" key="1">
    <citation type="submission" date="2019-03" db="EMBL/GenBank/DDBJ databases">
        <title>First draft genome of Liparis tanakae, snailfish: a comprehensive survey of snailfish specific genes.</title>
        <authorList>
            <person name="Kim W."/>
            <person name="Song I."/>
            <person name="Jeong J.-H."/>
            <person name="Kim D."/>
            <person name="Kim S."/>
            <person name="Ryu S."/>
            <person name="Song J.Y."/>
            <person name="Lee S.K."/>
        </authorList>
    </citation>
    <scope>NUCLEOTIDE SEQUENCE [LARGE SCALE GENOMIC DNA]</scope>
    <source>
        <tissue evidence="1">Muscle</tissue>
    </source>
</reference>
<keyword evidence="2" id="KW-1185">Reference proteome</keyword>
<proteinExistence type="predicted"/>
<accession>A0A4Z2GK52</accession>
<comment type="caution">
    <text evidence="1">The sequence shown here is derived from an EMBL/GenBank/DDBJ whole genome shotgun (WGS) entry which is preliminary data.</text>
</comment>
<evidence type="ECO:0000313" key="1">
    <source>
        <dbReference type="EMBL" id="TNN53669.1"/>
    </source>
</evidence>
<dbReference type="Proteomes" id="UP000314294">
    <property type="component" value="Unassembled WGS sequence"/>
</dbReference>
<gene>
    <name evidence="1" type="ORF">EYF80_036135</name>
</gene>
<protein>
    <submittedName>
        <fullName evidence="1">Uncharacterized protein</fullName>
    </submittedName>
</protein>
<sequence length="113" mass="12689">MLDHITSPPRLPHQATVPDIRKGMRIFSPVSGWMMACKNTTRSSSPEAVQQLHRLLQPFLIRPNRYKLKSEQLPHMSTPHHIPGATAAITVTKEPANSFITQSTRALMTPRAK</sequence>